<reference evidence="2 3" key="1">
    <citation type="journal article" date="2008" name="Nature">
        <title>The Phaeodactylum genome reveals the evolutionary history of diatom genomes.</title>
        <authorList>
            <person name="Bowler C."/>
            <person name="Allen A.E."/>
            <person name="Badger J.H."/>
            <person name="Grimwood J."/>
            <person name="Jabbari K."/>
            <person name="Kuo A."/>
            <person name="Maheswari U."/>
            <person name="Martens C."/>
            <person name="Maumus F."/>
            <person name="Otillar R.P."/>
            <person name="Rayko E."/>
            <person name="Salamov A."/>
            <person name="Vandepoele K."/>
            <person name="Beszteri B."/>
            <person name="Gruber A."/>
            <person name="Heijde M."/>
            <person name="Katinka M."/>
            <person name="Mock T."/>
            <person name="Valentin K."/>
            <person name="Verret F."/>
            <person name="Berges J.A."/>
            <person name="Brownlee C."/>
            <person name="Cadoret J.P."/>
            <person name="Chiovitti A."/>
            <person name="Choi C.J."/>
            <person name="Coesel S."/>
            <person name="De Martino A."/>
            <person name="Detter J.C."/>
            <person name="Durkin C."/>
            <person name="Falciatore A."/>
            <person name="Fournet J."/>
            <person name="Haruta M."/>
            <person name="Huysman M.J."/>
            <person name="Jenkins B.D."/>
            <person name="Jiroutova K."/>
            <person name="Jorgensen R.E."/>
            <person name="Joubert Y."/>
            <person name="Kaplan A."/>
            <person name="Kroger N."/>
            <person name="Kroth P.G."/>
            <person name="La Roche J."/>
            <person name="Lindquist E."/>
            <person name="Lommer M."/>
            <person name="Martin-Jezequel V."/>
            <person name="Lopez P.J."/>
            <person name="Lucas S."/>
            <person name="Mangogna M."/>
            <person name="McGinnis K."/>
            <person name="Medlin L.K."/>
            <person name="Montsant A."/>
            <person name="Oudot-Le Secq M.P."/>
            <person name="Napoli C."/>
            <person name="Obornik M."/>
            <person name="Parker M.S."/>
            <person name="Petit J.L."/>
            <person name="Porcel B.M."/>
            <person name="Poulsen N."/>
            <person name="Robison M."/>
            <person name="Rychlewski L."/>
            <person name="Rynearson T.A."/>
            <person name="Schmutz J."/>
            <person name="Shapiro H."/>
            <person name="Siaut M."/>
            <person name="Stanley M."/>
            <person name="Sussman M.R."/>
            <person name="Taylor A.R."/>
            <person name="Vardi A."/>
            <person name="von Dassow P."/>
            <person name="Vyverman W."/>
            <person name="Willis A."/>
            <person name="Wyrwicz L.S."/>
            <person name="Rokhsar D.S."/>
            <person name="Weissenbach J."/>
            <person name="Armbrust E.V."/>
            <person name="Green B.R."/>
            <person name="Van de Peer Y."/>
            <person name="Grigoriev I.V."/>
        </authorList>
    </citation>
    <scope>NUCLEOTIDE SEQUENCE [LARGE SCALE GENOMIC DNA]</scope>
    <source>
        <strain evidence="2 3">CCAP 1055/1</strain>
    </source>
</reference>
<sequence>MTTVQLGNCACRSSNTDYAALTDETWLTGSKIVHLSEDALIETDGADSSDDEDIFNLERAYHDDPDGDLPTATASALTESLIPGSQTRDRSYTFHLETGVAYSRAEFLFARIRKSSPSEKVGLRFKPVGNNSGVVISWIDPNGLFAKSNLCVGDRVLSVNGKAMLLAKATKVAQAVAMAPRWVDIIVRHKGGDPHIVSTSIQRSSGISKFGVALKTKRGALVVSRINGGGVFAQSLLQPGHRCLSINDLPCDGGWQLKEAAKWISMSREFCTIVSRPQAESAVVLACEAQRTLWTTLALGFGVLAGAASAVQSLG</sequence>
<dbReference type="InParanoid" id="B7FSD1"/>
<reference evidence="3" key="2">
    <citation type="submission" date="2008-08" db="EMBL/GenBank/DDBJ databases">
        <authorList>
            <consortium name="Diatom Consortium"/>
            <person name="Grigoriev I."/>
            <person name="Grimwood J."/>
            <person name="Kuo A."/>
            <person name="Otillar R.P."/>
            <person name="Salamov A."/>
            <person name="Detter J.C."/>
            <person name="Lindquist E."/>
            <person name="Shapiro H."/>
            <person name="Lucas S."/>
            <person name="Glavina del Rio T."/>
            <person name="Pitluck S."/>
            <person name="Rokhsar D."/>
            <person name="Bowler C."/>
        </authorList>
    </citation>
    <scope>GENOME REANNOTATION</scope>
    <source>
        <strain evidence="3">CCAP 1055/1</strain>
    </source>
</reference>
<accession>B7FSD1</accession>
<dbReference type="Pfam" id="PF00595">
    <property type="entry name" value="PDZ"/>
    <property type="match status" value="1"/>
</dbReference>
<dbReference type="SUPFAM" id="SSF50156">
    <property type="entry name" value="PDZ domain-like"/>
    <property type="match status" value="2"/>
</dbReference>
<proteinExistence type="predicted"/>
<name>B7FSD1_PHATC</name>
<feature type="domain" description="PDZ" evidence="1">
    <location>
        <begin position="109"/>
        <end position="191"/>
    </location>
</feature>
<dbReference type="eggNOG" id="ENOG502RWMB">
    <property type="taxonomic scope" value="Eukaryota"/>
</dbReference>
<evidence type="ECO:0000259" key="1">
    <source>
        <dbReference type="PROSITE" id="PS50106"/>
    </source>
</evidence>
<dbReference type="RefSeq" id="XP_002177962.1">
    <property type="nucleotide sequence ID" value="XM_002177926.1"/>
</dbReference>
<evidence type="ECO:0000313" key="3">
    <source>
        <dbReference type="Proteomes" id="UP000000759"/>
    </source>
</evidence>
<evidence type="ECO:0000313" key="2">
    <source>
        <dbReference type="EMBL" id="EEC50776.1"/>
    </source>
</evidence>
<dbReference type="PaxDb" id="2850-Phatr43478"/>
<dbReference type="Proteomes" id="UP000000759">
    <property type="component" value="Chromosome 2"/>
</dbReference>
<keyword evidence="3" id="KW-1185">Reference proteome</keyword>
<dbReference type="Gene3D" id="2.30.42.10">
    <property type="match status" value="2"/>
</dbReference>
<organism evidence="2 3">
    <name type="scientific">Phaeodactylum tricornutum (strain CCAP 1055/1)</name>
    <dbReference type="NCBI Taxonomy" id="556484"/>
    <lineage>
        <taxon>Eukaryota</taxon>
        <taxon>Sar</taxon>
        <taxon>Stramenopiles</taxon>
        <taxon>Ochrophyta</taxon>
        <taxon>Bacillariophyta</taxon>
        <taxon>Bacillariophyceae</taxon>
        <taxon>Bacillariophycidae</taxon>
        <taxon>Naviculales</taxon>
        <taxon>Phaeodactylaceae</taxon>
        <taxon>Phaeodactylum</taxon>
    </lineage>
</organism>
<dbReference type="KEGG" id="pti:PHATRDRAFT_43478"/>
<dbReference type="OrthoDB" id="48498at2759"/>
<gene>
    <name evidence="2" type="ORF">PHATRDRAFT_43478</name>
</gene>
<dbReference type="InterPro" id="IPR036034">
    <property type="entry name" value="PDZ_sf"/>
</dbReference>
<dbReference type="InterPro" id="IPR001478">
    <property type="entry name" value="PDZ"/>
</dbReference>
<dbReference type="GeneID" id="7197536"/>
<protein>
    <recommendedName>
        <fullName evidence="1">PDZ domain-containing protein</fullName>
    </recommendedName>
</protein>
<dbReference type="SMART" id="SM00228">
    <property type="entry name" value="PDZ"/>
    <property type="match status" value="2"/>
</dbReference>
<dbReference type="HOGENOM" id="CLU_884175_0_0_1"/>
<dbReference type="AlphaFoldDB" id="B7FSD1"/>
<dbReference type="PROSITE" id="PS50106">
    <property type="entry name" value="PDZ"/>
    <property type="match status" value="1"/>
</dbReference>
<dbReference type="EMBL" id="CM000606">
    <property type="protein sequence ID" value="EEC50776.1"/>
    <property type="molecule type" value="Genomic_DNA"/>
</dbReference>